<evidence type="ECO:0000313" key="1">
    <source>
        <dbReference type="EMBL" id="KMP01116.1"/>
    </source>
</evidence>
<dbReference type="AlphaFoldDB" id="A0A0J6XY05"/>
<proteinExistence type="predicted"/>
<dbReference type="Proteomes" id="UP000054565">
    <property type="component" value="Unassembled WGS sequence"/>
</dbReference>
<organism evidence="1 2">
    <name type="scientific">Coccidioides immitis RMSCC 2394</name>
    <dbReference type="NCBI Taxonomy" id="404692"/>
    <lineage>
        <taxon>Eukaryota</taxon>
        <taxon>Fungi</taxon>
        <taxon>Dikarya</taxon>
        <taxon>Ascomycota</taxon>
        <taxon>Pezizomycotina</taxon>
        <taxon>Eurotiomycetes</taxon>
        <taxon>Eurotiomycetidae</taxon>
        <taxon>Onygenales</taxon>
        <taxon>Onygenaceae</taxon>
        <taxon>Coccidioides</taxon>
    </lineage>
</organism>
<sequence>MIKTLVSYFEPASEALHSPKVHSSGIKPLSRRLKICARKAGDIANTLQGGNHIPNKAEYVVALYCMQLGVILEPSESKATPLYPPMRRKLWCRSDFRRLKLKAGALREMRFATIRHGAELTSRYQNAPGKRTNPFALLTKADPDCPKERSGVFHG</sequence>
<name>A0A0J6XY05_COCIT</name>
<dbReference type="EMBL" id="DS028093">
    <property type="protein sequence ID" value="KMP01116.1"/>
    <property type="molecule type" value="Genomic_DNA"/>
</dbReference>
<accession>A0A0J6XY05</accession>
<evidence type="ECO:0000313" key="2">
    <source>
        <dbReference type="Proteomes" id="UP000054565"/>
    </source>
</evidence>
<protein>
    <submittedName>
        <fullName evidence="1">Uncharacterized protein</fullName>
    </submittedName>
</protein>
<gene>
    <name evidence="1" type="ORF">CIRG_01256</name>
</gene>
<reference evidence="2" key="1">
    <citation type="journal article" date="2010" name="Genome Res.">
        <title>Population genomic sequencing of Coccidioides fungi reveals recent hybridization and transposon control.</title>
        <authorList>
            <person name="Neafsey D.E."/>
            <person name="Barker B.M."/>
            <person name="Sharpton T.J."/>
            <person name="Stajich J.E."/>
            <person name="Park D.J."/>
            <person name="Whiston E."/>
            <person name="Hung C.-Y."/>
            <person name="McMahan C."/>
            <person name="White J."/>
            <person name="Sykes S."/>
            <person name="Heiman D."/>
            <person name="Young S."/>
            <person name="Zeng Q."/>
            <person name="Abouelleil A."/>
            <person name="Aftuck L."/>
            <person name="Bessette D."/>
            <person name="Brown A."/>
            <person name="FitzGerald M."/>
            <person name="Lui A."/>
            <person name="Macdonald J.P."/>
            <person name="Priest M."/>
            <person name="Orbach M.J."/>
            <person name="Galgiani J.N."/>
            <person name="Kirkland T.N."/>
            <person name="Cole G.T."/>
            <person name="Birren B.W."/>
            <person name="Henn M.R."/>
            <person name="Taylor J.W."/>
            <person name="Rounsley S.D."/>
        </authorList>
    </citation>
    <scope>NUCLEOTIDE SEQUENCE [LARGE SCALE GENOMIC DNA]</scope>
    <source>
        <strain evidence="2">RMSCC 2394</strain>
    </source>
</reference>